<reference evidence="1 2" key="1">
    <citation type="submission" date="2023-09" db="EMBL/GenBank/DDBJ databases">
        <title>Aquirufa genomes.</title>
        <authorList>
            <person name="Pitt A."/>
        </authorList>
    </citation>
    <scope>NUCLEOTIDE SEQUENCE [LARGE SCALE GENOMIC DNA]</scope>
    <source>
        <strain evidence="1 2">LEOWEIH-7C</strain>
    </source>
</reference>
<comment type="caution">
    <text evidence="1">The sequence shown here is derived from an EMBL/GenBank/DDBJ whole genome shotgun (WGS) entry which is preliminary data.</text>
</comment>
<dbReference type="EMBL" id="JAVNWW010000003">
    <property type="protein sequence ID" value="MDU0808895.1"/>
    <property type="molecule type" value="Genomic_DNA"/>
</dbReference>
<keyword evidence="2" id="KW-1185">Reference proteome</keyword>
<protein>
    <submittedName>
        <fullName evidence="1">Capsule assembly Wzi family protein</fullName>
    </submittedName>
</protein>
<evidence type="ECO:0000313" key="2">
    <source>
        <dbReference type="Proteomes" id="UP001249959"/>
    </source>
</evidence>
<dbReference type="Proteomes" id="UP001249959">
    <property type="component" value="Unassembled WGS sequence"/>
</dbReference>
<organism evidence="1 2">
    <name type="scientific">Aquirufa regiilacus</name>
    <dbReference type="NCBI Taxonomy" id="3024868"/>
    <lineage>
        <taxon>Bacteria</taxon>
        <taxon>Pseudomonadati</taxon>
        <taxon>Bacteroidota</taxon>
        <taxon>Cytophagia</taxon>
        <taxon>Cytophagales</taxon>
        <taxon>Flectobacillaceae</taxon>
        <taxon>Aquirufa</taxon>
    </lineage>
</organism>
<accession>A0ABU3TSP0</accession>
<name>A0ABU3TSP0_9BACT</name>
<dbReference type="Gene3D" id="2.40.160.130">
    <property type="entry name" value="Capsule assembly protein Wzi"/>
    <property type="match status" value="1"/>
</dbReference>
<gene>
    <name evidence="1" type="ORF">PQG45_07595</name>
</gene>
<dbReference type="RefSeq" id="WP_316070602.1">
    <property type="nucleotide sequence ID" value="NZ_JAVNWW010000003.1"/>
</dbReference>
<proteinExistence type="predicted"/>
<sequence length="471" mass="53707">MILTFLLFIFSAPVDTNDHIDVELKALASDSKSTPFWMRSLQYGSVPLENPGLGTKISLSRTYNPLRRYDWKYGLEVNTWVGSQNTLFLTEAYISGRRGGWELWAGRKKEVYGLGDTTLTSGFYAWSGNALPMPKIQLGTPGYLNIFNQWIGLKMSYAHGYFDNRGPLENVMLHQKSLYGRIGRPDSRLNLFGGLNHQVQWGGNRIVPLTTKRAINVYPSSLNTYFYVVTVLKNKHWVAMDPNTTSDDTDNQYGNHLGSFDIAAEYKTHWGRVLFYKQTAYEQGAAFNLTPADDGLTGLSVRLDGQHLIEGVLVEHLYTGNQGLYRSWIAKLFNTVDTHNGEKIEYMYNGARSTGWWYQADEIGTPLIMRDTKTIQGGNQFTYNAVNVIYLGMRGHITEDFDWVFRGSRSIQTHLRPSRNPVPTFQQQSYSLRVNRIQNERLTYSFHVSYDQGEMLAASLGFMVSARYQIK</sequence>
<evidence type="ECO:0000313" key="1">
    <source>
        <dbReference type="EMBL" id="MDU0808895.1"/>
    </source>
</evidence>
<dbReference type="InterPro" id="IPR038636">
    <property type="entry name" value="Wzi_sf"/>
</dbReference>